<feature type="compositionally biased region" description="Polar residues" evidence="1">
    <location>
        <begin position="68"/>
        <end position="92"/>
    </location>
</feature>
<name>A0A8T2NI31_9TELE</name>
<organism evidence="2 3">
    <name type="scientific">Albula glossodonta</name>
    <name type="common">roundjaw bonefish</name>
    <dbReference type="NCBI Taxonomy" id="121402"/>
    <lineage>
        <taxon>Eukaryota</taxon>
        <taxon>Metazoa</taxon>
        <taxon>Chordata</taxon>
        <taxon>Craniata</taxon>
        <taxon>Vertebrata</taxon>
        <taxon>Euteleostomi</taxon>
        <taxon>Actinopterygii</taxon>
        <taxon>Neopterygii</taxon>
        <taxon>Teleostei</taxon>
        <taxon>Albuliformes</taxon>
        <taxon>Albulidae</taxon>
        <taxon>Albula</taxon>
    </lineage>
</organism>
<proteinExistence type="predicted"/>
<evidence type="ECO:0000313" key="2">
    <source>
        <dbReference type="EMBL" id="KAG9337288.1"/>
    </source>
</evidence>
<comment type="caution">
    <text evidence="2">The sequence shown here is derived from an EMBL/GenBank/DDBJ whole genome shotgun (WGS) entry which is preliminary data.</text>
</comment>
<dbReference type="EMBL" id="JAFBMS010000090">
    <property type="protein sequence ID" value="KAG9337288.1"/>
    <property type="molecule type" value="Genomic_DNA"/>
</dbReference>
<accession>A0A8T2NI31</accession>
<sequence>MPSSQRHPPAGPPDSSSTVSWGLAPPARAYQPPPWEEDKVVPENLPPPSQKYLIQYQQYQAELHDGFRQQTQRVQNGSNEAKPSKHQTQQPNHGDAPPFKLQPQQASHGDAPPFKLQPQQANHGGAPPTEPQLVQSFSRVEDLTVQDQRALLQQCYTSKPYTLQHSQRKLEAEDLAVLRRKQAVVEQVMVDQLSRAVISDPDQNLDWPEASSLPDTSYAPLRFKKRTLHETKWASITL</sequence>
<dbReference type="OrthoDB" id="6280085at2759"/>
<reference evidence="2" key="1">
    <citation type="thesis" date="2021" institute="BYU ScholarsArchive" country="Provo, UT, USA">
        <title>Applications of and Algorithms for Genome Assembly and Genomic Analyses with an Emphasis on Marine Teleosts.</title>
        <authorList>
            <person name="Pickett B.D."/>
        </authorList>
    </citation>
    <scope>NUCLEOTIDE SEQUENCE</scope>
    <source>
        <strain evidence="2">HI-2016</strain>
    </source>
</reference>
<feature type="non-terminal residue" evidence="2">
    <location>
        <position position="1"/>
    </location>
</feature>
<feature type="region of interest" description="Disordered" evidence="1">
    <location>
        <begin position="1"/>
        <end position="132"/>
    </location>
</feature>
<evidence type="ECO:0000313" key="3">
    <source>
        <dbReference type="Proteomes" id="UP000824540"/>
    </source>
</evidence>
<evidence type="ECO:0000256" key="1">
    <source>
        <dbReference type="SAM" id="MobiDB-lite"/>
    </source>
</evidence>
<dbReference type="Proteomes" id="UP000824540">
    <property type="component" value="Unassembled WGS sequence"/>
</dbReference>
<keyword evidence="3" id="KW-1185">Reference proteome</keyword>
<protein>
    <submittedName>
        <fullName evidence="2">Uncharacterized protein</fullName>
    </submittedName>
</protein>
<dbReference type="AlphaFoldDB" id="A0A8T2NI31"/>
<gene>
    <name evidence="2" type="ORF">JZ751_028856</name>
</gene>